<comment type="subcellular location">
    <subcellularLocation>
        <location evidence="1">Cell membrane</location>
        <topology evidence="1">Multi-pass membrane protein</topology>
    </subcellularLocation>
</comment>
<evidence type="ECO:0000256" key="3">
    <source>
        <dbReference type="ARBA" id="ARBA00022475"/>
    </source>
</evidence>
<feature type="domain" description="Major facilitator superfamily (MFS) profile" evidence="8">
    <location>
        <begin position="8"/>
        <end position="441"/>
    </location>
</feature>
<reference evidence="10" key="1">
    <citation type="journal article" date="2019" name="Int. J. Syst. Evol. Microbiol.">
        <title>The Global Catalogue of Microorganisms (GCM) 10K type strain sequencing project: providing services to taxonomists for standard genome sequencing and annotation.</title>
        <authorList>
            <consortium name="The Broad Institute Genomics Platform"/>
            <consortium name="The Broad Institute Genome Sequencing Center for Infectious Disease"/>
            <person name="Wu L."/>
            <person name="Ma J."/>
        </authorList>
    </citation>
    <scope>NUCLEOTIDE SEQUENCE [LARGE SCALE GENOMIC DNA]</scope>
    <source>
        <strain evidence="10">JCM 32206</strain>
    </source>
</reference>
<feature type="transmembrane region" description="Helical" evidence="7">
    <location>
        <begin position="74"/>
        <end position="92"/>
    </location>
</feature>
<dbReference type="Gene3D" id="1.20.1720.10">
    <property type="entry name" value="Multidrug resistance protein D"/>
    <property type="match status" value="1"/>
</dbReference>
<keyword evidence="3" id="KW-1003">Cell membrane</keyword>
<dbReference type="SUPFAM" id="SSF103473">
    <property type="entry name" value="MFS general substrate transporter"/>
    <property type="match status" value="1"/>
</dbReference>
<feature type="transmembrane region" description="Helical" evidence="7">
    <location>
        <begin position="225"/>
        <end position="242"/>
    </location>
</feature>
<evidence type="ECO:0000313" key="10">
    <source>
        <dbReference type="Proteomes" id="UP001501183"/>
    </source>
</evidence>
<feature type="transmembrane region" description="Helical" evidence="7">
    <location>
        <begin position="392"/>
        <end position="411"/>
    </location>
</feature>
<evidence type="ECO:0000256" key="1">
    <source>
        <dbReference type="ARBA" id="ARBA00004651"/>
    </source>
</evidence>
<feature type="transmembrane region" description="Helical" evidence="7">
    <location>
        <begin position="351"/>
        <end position="371"/>
    </location>
</feature>
<keyword evidence="5 7" id="KW-1133">Transmembrane helix</keyword>
<dbReference type="Gene3D" id="1.20.1250.20">
    <property type="entry name" value="MFS general substrate transporter like domains"/>
    <property type="match status" value="1"/>
</dbReference>
<dbReference type="PANTHER" id="PTHR42718">
    <property type="entry name" value="MAJOR FACILITATOR SUPERFAMILY MULTIDRUG TRANSPORTER MFSC"/>
    <property type="match status" value="1"/>
</dbReference>
<evidence type="ECO:0000256" key="4">
    <source>
        <dbReference type="ARBA" id="ARBA00022692"/>
    </source>
</evidence>
<evidence type="ECO:0000259" key="8">
    <source>
        <dbReference type="PROSITE" id="PS50850"/>
    </source>
</evidence>
<dbReference type="InterPro" id="IPR036259">
    <property type="entry name" value="MFS_trans_sf"/>
</dbReference>
<gene>
    <name evidence="9" type="ORF">GCM10023094_03160</name>
</gene>
<feature type="transmembrane region" description="Helical" evidence="7">
    <location>
        <begin position="292"/>
        <end position="315"/>
    </location>
</feature>
<dbReference type="InterPro" id="IPR020846">
    <property type="entry name" value="MFS_dom"/>
</dbReference>
<dbReference type="PROSITE" id="PS50850">
    <property type="entry name" value="MFS"/>
    <property type="match status" value="1"/>
</dbReference>
<feature type="transmembrane region" description="Helical" evidence="7">
    <location>
        <begin position="43"/>
        <end position="62"/>
    </location>
</feature>
<dbReference type="Proteomes" id="UP001501183">
    <property type="component" value="Unassembled WGS sequence"/>
</dbReference>
<feature type="transmembrane region" description="Helical" evidence="7">
    <location>
        <begin position="136"/>
        <end position="155"/>
    </location>
</feature>
<feature type="transmembrane region" description="Helical" evidence="7">
    <location>
        <begin position="195"/>
        <end position="213"/>
    </location>
</feature>
<feature type="transmembrane region" description="Helical" evidence="7">
    <location>
        <begin position="104"/>
        <end position="124"/>
    </location>
</feature>
<keyword evidence="2" id="KW-0813">Transport</keyword>
<feature type="transmembrane region" description="Helical" evidence="7">
    <location>
        <begin position="7"/>
        <end position="31"/>
    </location>
</feature>
<sequence>MHPGSSAVLAIILIAYFMVILDASVVITGLPRIRADLELSTGALAWVQDAYLLAFGGGLLLGARAGDLLGRRRMFALGLVVFTLASAGVGLAPSGPWLVGARAVQGVGAAVLAPSTLALLTAGFPEGPARTRATSLYGAVAGIGAGVGLVVGGLLADLVSWRAGFLVNLPVGAAMLVAGRRALPETPRVRGQLDLPGALLATLGPTALVYGLIRAGESGWSDTGGVVGLGLGVGLLAALVAVERSAAQPIVPLRLFASRERSGAYLVRMLFLGAMMSFFLFTSQYLQDERSFSALAAGLAYLPMTVVNFVVALTVPRLRRHVSGPTLLVAGLVLAVAGMGWLGTIDPGTSYLAGVALPMVLIGAGQGLAFGPLTASGIARVDPADAGAASGVLNSVHQLGGALGIGLVLAATGSYPAAMLVAAALLTTALGAAVGFVVRGAATSPRTG</sequence>
<dbReference type="Pfam" id="PF07690">
    <property type="entry name" value="MFS_1"/>
    <property type="match status" value="1"/>
</dbReference>
<evidence type="ECO:0000256" key="2">
    <source>
        <dbReference type="ARBA" id="ARBA00022448"/>
    </source>
</evidence>
<organism evidence="9 10">
    <name type="scientific">Rhodococcus olei</name>
    <dbReference type="NCBI Taxonomy" id="2161675"/>
    <lineage>
        <taxon>Bacteria</taxon>
        <taxon>Bacillati</taxon>
        <taxon>Actinomycetota</taxon>
        <taxon>Actinomycetes</taxon>
        <taxon>Mycobacteriales</taxon>
        <taxon>Nocardiaceae</taxon>
        <taxon>Rhodococcus</taxon>
    </lineage>
</organism>
<keyword evidence="4 7" id="KW-0812">Transmembrane</keyword>
<proteinExistence type="predicted"/>
<keyword evidence="10" id="KW-1185">Reference proteome</keyword>
<comment type="caution">
    <text evidence="9">The sequence shown here is derived from an EMBL/GenBank/DDBJ whole genome shotgun (WGS) entry which is preliminary data.</text>
</comment>
<evidence type="ECO:0000313" key="9">
    <source>
        <dbReference type="EMBL" id="GAA4471834.1"/>
    </source>
</evidence>
<evidence type="ECO:0000256" key="7">
    <source>
        <dbReference type="SAM" id="Phobius"/>
    </source>
</evidence>
<protein>
    <submittedName>
        <fullName evidence="9">MFS transporter</fullName>
    </submittedName>
</protein>
<feature type="transmembrane region" description="Helical" evidence="7">
    <location>
        <begin position="161"/>
        <end position="183"/>
    </location>
</feature>
<dbReference type="CDD" id="cd17321">
    <property type="entry name" value="MFS_MMR_MDR_like"/>
    <property type="match status" value="1"/>
</dbReference>
<feature type="transmembrane region" description="Helical" evidence="7">
    <location>
        <begin position="327"/>
        <end position="345"/>
    </location>
</feature>
<dbReference type="PANTHER" id="PTHR42718:SF46">
    <property type="entry name" value="BLR6921 PROTEIN"/>
    <property type="match status" value="1"/>
</dbReference>
<feature type="transmembrane region" description="Helical" evidence="7">
    <location>
        <begin position="263"/>
        <end position="286"/>
    </location>
</feature>
<evidence type="ECO:0000256" key="6">
    <source>
        <dbReference type="ARBA" id="ARBA00023136"/>
    </source>
</evidence>
<dbReference type="EMBL" id="BAABFB010000010">
    <property type="protein sequence ID" value="GAA4471834.1"/>
    <property type="molecule type" value="Genomic_DNA"/>
</dbReference>
<evidence type="ECO:0000256" key="5">
    <source>
        <dbReference type="ARBA" id="ARBA00022989"/>
    </source>
</evidence>
<name>A0ABP8NRT2_9NOCA</name>
<keyword evidence="6 7" id="KW-0472">Membrane</keyword>
<dbReference type="InterPro" id="IPR011701">
    <property type="entry name" value="MFS"/>
</dbReference>
<feature type="transmembrane region" description="Helical" evidence="7">
    <location>
        <begin position="417"/>
        <end position="438"/>
    </location>
</feature>
<accession>A0ABP8NRT2</accession>